<dbReference type="GO" id="GO:0016831">
    <property type="term" value="F:carboxy-lyase activity"/>
    <property type="evidence" value="ECO:0007669"/>
    <property type="project" value="TreeGrafter"/>
</dbReference>
<name>A0A1Y1ZJ15_9PLEO</name>
<comment type="caution">
    <text evidence="7">The sequence shown here is derived from an EMBL/GenBank/DDBJ whole genome shotgun (WGS) entry which is preliminary data.</text>
</comment>
<dbReference type="InterPro" id="IPR015421">
    <property type="entry name" value="PyrdxlP-dep_Trfase_major"/>
</dbReference>
<proteinExistence type="inferred from homology"/>
<keyword evidence="8" id="KW-1185">Reference proteome</keyword>
<dbReference type="Gene3D" id="3.40.640.10">
    <property type="entry name" value="Type I PLP-dependent aspartate aminotransferase-like (Major domain)"/>
    <property type="match status" value="1"/>
</dbReference>
<sequence>MISQSDEKILPELLTAVSSSILTLLQSARTRDILPAPEKLASAASTLTSTLPKEGQGLASTTHHLLSDIVPAVSSSSLSSRYFGFVTGGVTPAARLADYIVSTLDECLAVRIPNDTIASNVEHCAISMLSELLYLDQKNKDGSDVWTGSFTPGSSTSNLYGIASGREHVLQLRGARAPSAVGLLHSFQAAGIREVQLLCSMAHPSIIKAASLLGLGRAAVKQLGIMGKPWCLDLEAVERELSKKDVANIVSVGMGEVNSGKLGITQSELTKLRELCDRYKAWLHVDAAYGIFIRALPNLPEYQHLKSCMKYVHSVADSITGDAHKLLNVPFDSGFFFTRHPGLLKDIFAVPKTDFSRFAIPPVYFSRSTPVPGSGPANPTDVNIQNARRFRALPAYATLAAYGREGYTDMLVRQVSLARGIASWLHDHSAYELLPTMPDLRSKESLLETVFILIIFRATDEDLNESLLKRINETGKLYAQGIIWEEKRAIRCAIANWSVHVEEDLAIVTGALEGVAARHDSGHLYY</sequence>
<comment type="similarity">
    <text evidence="2 6">Belongs to the group II decarboxylase family.</text>
</comment>
<comment type="cofactor">
    <cofactor evidence="1 5 6">
        <name>pyridoxal 5'-phosphate</name>
        <dbReference type="ChEBI" id="CHEBI:597326"/>
    </cofactor>
</comment>
<dbReference type="GO" id="GO:0030170">
    <property type="term" value="F:pyridoxal phosphate binding"/>
    <property type="evidence" value="ECO:0007669"/>
    <property type="project" value="InterPro"/>
</dbReference>
<dbReference type="EMBL" id="MCFA01000076">
    <property type="protein sequence ID" value="ORY10179.1"/>
    <property type="molecule type" value="Genomic_DNA"/>
</dbReference>
<organism evidence="7 8">
    <name type="scientific">Clohesyomyces aquaticus</name>
    <dbReference type="NCBI Taxonomy" id="1231657"/>
    <lineage>
        <taxon>Eukaryota</taxon>
        <taxon>Fungi</taxon>
        <taxon>Dikarya</taxon>
        <taxon>Ascomycota</taxon>
        <taxon>Pezizomycotina</taxon>
        <taxon>Dothideomycetes</taxon>
        <taxon>Pleosporomycetidae</taxon>
        <taxon>Pleosporales</taxon>
        <taxon>Lindgomycetaceae</taxon>
        <taxon>Clohesyomyces</taxon>
    </lineage>
</organism>
<evidence type="ECO:0000256" key="4">
    <source>
        <dbReference type="ARBA" id="ARBA00023239"/>
    </source>
</evidence>
<dbReference type="Gene3D" id="3.90.1150.10">
    <property type="entry name" value="Aspartate Aminotransferase, domain 1"/>
    <property type="match status" value="1"/>
</dbReference>
<dbReference type="InterPro" id="IPR015422">
    <property type="entry name" value="PyrdxlP-dep_Trfase_small"/>
</dbReference>
<dbReference type="OrthoDB" id="2161780at2759"/>
<keyword evidence="4 6" id="KW-0456">Lyase</keyword>
<dbReference type="Pfam" id="PF00282">
    <property type="entry name" value="Pyridoxal_deC"/>
    <property type="match status" value="1"/>
</dbReference>
<dbReference type="AlphaFoldDB" id="A0A1Y1ZJ15"/>
<dbReference type="InterPro" id="IPR015424">
    <property type="entry name" value="PyrdxlP-dep_Trfase"/>
</dbReference>
<dbReference type="GO" id="GO:0019752">
    <property type="term" value="P:carboxylic acid metabolic process"/>
    <property type="evidence" value="ECO:0007669"/>
    <property type="project" value="InterPro"/>
</dbReference>
<evidence type="ECO:0000256" key="3">
    <source>
        <dbReference type="ARBA" id="ARBA00022898"/>
    </source>
</evidence>
<gene>
    <name evidence="7" type="ORF">BCR34DRAFT_486146</name>
</gene>
<evidence type="ECO:0000256" key="5">
    <source>
        <dbReference type="PIRSR" id="PIRSR602129-50"/>
    </source>
</evidence>
<accession>A0A1Y1ZJ15</accession>
<dbReference type="Proteomes" id="UP000193144">
    <property type="component" value="Unassembled WGS sequence"/>
</dbReference>
<evidence type="ECO:0000256" key="1">
    <source>
        <dbReference type="ARBA" id="ARBA00001933"/>
    </source>
</evidence>
<protein>
    <submittedName>
        <fullName evidence="7">Pyridoxal phosphate-dependent transferase</fullName>
    </submittedName>
</protein>
<dbReference type="PANTHER" id="PTHR11999:SF165">
    <property type="entry name" value="DECARBOXYLASE, PUTATIVE (AFU_ORTHOLOGUE AFUA_2G04980)-RELATED"/>
    <property type="match status" value="1"/>
</dbReference>
<evidence type="ECO:0000313" key="7">
    <source>
        <dbReference type="EMBL" id="ORY10179.1"/>
    </source>
</evidence>
<evidence type="ECO:0000256" key="6">
    <source>
        <dbReference type="RuleBase" id="RU000382"/>
    </source>
</evidence>
<keyword evidence="7" id="KW-0808">Transferase</keyword>
<feature type="modified residue" description="N6-(pyridoxal phosphate)lysine" evidence="5">
    <location>
        <position position="325"/>
    </location>
</feature>
<dbReference type="SUPFAM" id="SSF53383">
    <property type="entry name" value="PLP-dependent transferases"/>
    <property type="match status" value="1"/>
</dbReference>
<dbReference type="PANTHER" id="PTHR11999">
    <property type="entry name" value="GROUP II PYRIDOXAL-5-PHOSPHATE DECARBOXYLASE"/>
    <property type="match status" value="1"/>
</dbReference>
<dbReference type="InterPro" id="IPR010977">
    <property type="entry name" value="Aromatic_deC"/>
</dbReference>
<dbReference type="STRING" id="1231657.A0A1Y1ZJ15"/>
<reference evidence="7 8" key="1">
    <citation type="submission" date="2016-07" db="EMBL/GenBank/DDBJ databases">
        <title>Pervasive Adenine N6-methylation of Active Genes in Fungi.</title>
        <authorList>
            <consortium name="DOE Joint Genome Institute"/>
            <person name="Mondo S.J."/>
            <person name="Dannebaum R.O."/>
            <person name="Kuo R.C."/>
            <person name="Labutti K."/>
            <person name="Haridas S."/>
            <person name="Kuo A."/>
            <person name="Salamov A."/>
            <person name="Ahrendt S.R."/>
            <person name="Lipzen A."/>
            <person name="Sullivan W."/>
            <person name="Andreopoulos W.B."/>
            <person name="Clum A."/>
            <person name="Lindquist E."/>
            <person name="Daum C."/>
            <person name="Ramamoorthy G.K."/>
            <person name="Gryganskyi A."/>
            <person name="Culley D."/>
            <person name="Magnuson J.K."/>
            <person name="James T.Y."/>
            <person name="O'Malley M.A."/>
            <person name="Stajich J.E."/>
            <person name="Spatafora J.W."/>
            <person name="Visel A."/>
            <person name="Grigoriev I.V."/>
        </authorList>
    </citation>
    <scope>NUCLEOTIDE SEQUENCE [LARGE SCALE GENOMIC DNA]</scope>
    <source>
        <strain evidence="7 8">CBS 115471</strain>
    </source>
</reference>
<dbReference type="GO" id="GO:0005737">
    <property type="term" value="C:cytoplasm"/>
    <property type="evidence" value="ECO:0007669"/>
    <property type="project" value="TreeGrafter"/>
</dbReference>
<evidence type="ECO:0000313" key="8">
    <source>
        <dbReference type="Proteomes" id="UP000193144"/>
    </source>
</evidence>
<dbReference type="InterPro" id="IPR002129">
    <property type="entry name" value="PyrdxlP-dep_de-COase"/>
</dbReference>
<keyword evidence="3 5" id="KW-0663">Pyridoxal phosphate</keyword>
<evidence type="ECO:0000256" key="2">
    <source>
        <dbReference type="ARBA" id="ARBA00009533"/>
    </source>
</evidence>
<dbReference type="GO" id="GO:0016740">
    <property type="term" value="F:transferase activity"/>
    <property type="evidence" value="ECO:0007669"/>
    <property type="project" value="UniProtKB-KW"/>
</dbReference>